<dbReference type="InterPro" id="IPR006016">
    <property type="entry name" value="UspA"/>
</dbReference>
<keyword evidence="4 6" id="KW-1133">Transmembrane helix</keyword>
<feature type="transmembrane region" description="Helical" evidence="6">
    <location>
        <begin position="20"/>
        <end position="40"/>
    </location>
</feature>
<dbReference type="InterPro" id="IPR014729">
    <property type="entry name" value="Rossmann-like_a/b/a_fold"/>
</dbReference>
<dbReference type="GO" id="GO:0022857">
    <property type="term" value="F:transmembrane transporter activity"/>
    <property type="evidence" value="ECO:0007669"/>
    <property type="project" value="InterPro"/>
</dbReference>
<evidence type="ECO:0000256" key="3">
    <source>
        <dbReference type="ARBA" id="ARBA00022692"/>
    </source>
</evidence>
<feature type="transmembrane region" description="Helical" evidence="6">
    <location>
        <begin position="119"/>
        <end position="141"/>
    </location>
</feature>
<feature type="transmembrane region" description="Helical" evidence="6">
    <location>
        <begin position="272"/>
        <end position="296"/>
    </location>
</feature>
<feature type="transmembrane region" description="Helical" evidence="6">
    <location>
        <begin position="342"/>
        <end position="365"/>
    </location>
</feature>
<feature type="transmembrane region" description="Helical" evidence="6">
    <location>
        <begin position="86"/>
        <end position="107"/>
    </location>
</feature>
<dbReference type="InterPro" id="IPR050367">
    <property type="entry name" value="APC_superfamily"/>
</dbReference>
<dbReference type="Gene3D" id="3.40.50.620">
    <property type="entry name" value="HUPs"/>
    <property type="match status" value="2"/>
</dbReference>
<proteinExistence type="predicted"/>
<dbReference type="EMBL" id="BART01000091">
    <property type="protein sequence ID" value="GAG64032.1"/>
    <property type="molecule type" value="Genomic_DNA"/>
</dbReference>
<dbReference type="CDD" id="cd00293">
    <property type="entry name" value="USP-like"/>
    <property type="match status" value="2"/>
</dbReference>
<comment type="subcellular location">
    <subcellularLocation>
        <location evidence="1">Cell membrane</location>
        <topology evidence="1">Multi-pass membrane protein</topology>
    </subcellularLocation>
</comment>
<comment type="caution">
    <text evidence="8">The sequence shown here is derived from an EMBL/GenBank/DDBJ whole genome shotgun (WGS) entry which is preliminary data.</text>
</comment>
<dbReference type="InterPro" id="IPR002293">
    <property type="entry name" value="AA/rel_permease1"/>
</dbReference>
<feature type="transmembrane region" description="Helical" evidence="6">
    <location>
        <begin position="46"/>
        <end position="65"/>
    </location>
</feature>
<feature type="transmembrane region" description="Helical" evidence="6">
    <location>
        <begin position="377"/>
        <end position="397"/>
    </location>
</feature>
<gene>
    <name evidence="8" type="ORF">S01H4_00620</name>
</gene>
<evidence type="ECO:0000256" key="2">
    <source>
        <dbReference type="ARBA" id="ARBA00022475"/>
    </source>
</evidence>
<evidence type="ECO:0000259" key="7">
    <source>
        <dbReference type="Pfam" id="PF00582"/>
    </source>
</evidence>
<keyword evidence="5 6" id="KW-0472">Membrane</keyword>
<protein>
    <recommendedName>
        <fullName evidence="7">UspA domain-containing protein</fullName>
    </recommendedName>
</protein>
<dbReference type="PRINTS" id="PR01438">
    <property type="entry name" value="UNVRSLSTRESS"/>
</dbReference>
<keyword evidence="3 6" id="KW-0812">Transmembrane</keyword>
<sequence length="754" mass="83721">MEEKKEQIHLIRELGLIEALAIGLGSMLSAGIFVLSANAAERVGPAASLSFIFAGFICLPTALVLSELATAIPKAGGSFTFISRAFGPLAGSIVGPGNWLGLTFFAAFNLHAFGHYLSYFIPINPLLGAIFAGIIFIFLNYRGTRITGLLQKYIVIFLLVILIIFIYLGFNKVDTNLYKPFIPYGWGVVIGIIGLIIVSFVSFEQISTIAEEIKNPGRNIPLAIVGSVVVVMILYGLILLVITGVLPYNMIGSIKDPIVEVASKSMGKLGKLFISVAALLATASSANAAIITSSRINYAMGRDKILPNWFNYIHPKHITLSHSIVITGSLAVLLSLTGKIEILAEVSSTLLLVSFAMLNLSLIIFRCANLNWYKPIFYAPFYPWLSLIGTALSLFVLTMMDNLSKIIGFSIILGGIILYYAYGRERTTVKGLIGKLFKEDKEFKRIKEVFTERMGISERNKILVPVKNPKTAKSLISLAGFIARGNEKLTVTALKIVKVSQNISISAAQKYILKKPNYRKILHMVENFAKKKDISIHTILQAAYGITSGILSMVREINPRIIILGWRGPITFHRIYENPTKDIIEKSNCDVAVLMDKGLNKIKKILVPISKGPHCKLSLRLAEDISKACDCKITAIYIKTPRDEEKKDEKLEKLNNWISQIFAEEVLRNISLSICNYNSVVKGILAEAKIEKYDLMIIGASEEWRLKKFLFGSIPDYVANKALCSVLMVKKHEVRHISWIRKIQIKILNFKIRI</sequence>
<dbReference type="Pfam" id="PF13520">
    <property type="entry name" value="AA_permease_2"/>
    <property type="match status" value="1"/>
</dbReference>
<dbReference type="GO" id="GO:0005886">
    <property type="term" value="C:plasma membrane"/>
    <property type="evidence" value="ECO:0007669"/>
    <property type="project" value="UniProtKB-SubCell"/>
</dbReference>
<feature type="domain" description="UspA" evidence="7">
    <location>
        <begin position="460"/>
        <end position="593"/>
    </location>
</feature>
<feature type="transmembrane region" description="Helical" evidence="6">
    <location>
        <begin position="153"/>
        <end position="170"/>
    </location>
</feature>
<evidence type="ECO:0000256" key="1">
    <source>
        <dbReference type="ARBA" id="ARBA00004651"/>
    </source>
</evidence>
<feature type="transmembrane region" description="Helical" evidence="6">
    <location>
        <begin position="403"/>
        <end position="422"/>
    </location>
</feature>
<evidence type="ECO:0000313" key="8">
    <source>
        <dbReference type="EMBL" id="GAG64032.1"/>
    </source>
</evidence>
<evidence type="ECO:0000256" key="6">
    <source>
        <dbReference type="SAM" id="Phobius"/>
    </source>
</evidence>
<evidence type="ECO:0000256" key="5">
    <source>
        <dbReference type="ARBA" id="ARBA00023136"/>
    </source>
</evidence>
<dbReference type="Gene3D" id="1.20.1740.10">
    <property type="entry name" value="Amino acid/polyamine transporter I"/>
    <property type="match status" value="1"/>
</dbReference>
<feature type="transmembrane region" description="Helical" evidence="6">
    <location>
        <begin position="222"/>
        <end position="246"/>
    </location>
</feature>
<reference evidence="8" key="1">
    <citation type="journal article" date="2014" name="Front. Microbiol.">
        <title>High frequency of phylogenetically diverse reductive dehalogenase-homologous genes in deep subseafloor sedimentary metagenomes.</title>
        <authorList>
            <person name="Kawai M."/>
            <person name="Futagami T."/>
            <person name="Toyoda A."/>
            <person name="Takaki Y."/>
            <person name="Nishi S."/>
            <person name="Hori S."/>
            <person name="Arai W."/>
            <person name="Tsubouchi T."/>
            <person name="Morono Y."/>
            <person name="Uchiyama I."/>
            <person name="Ito T."/>
            <person name="Fujiyama A."/>
            <person name="Inagaki F."/>
            <person name="Takami H."/>
        </authorList>
    </citation>
    <scope>NUCLEOTIDE SEQUENCE</scope>
    <source>
        <strain evidence="8">Expedition CK06-06</strain>
    </source>
</reference>
<feature type="domain" description="UspA" evidence="7">
    <location>
        <begin position="602"/>
        <end position="730"/>
    </location>
</feature>
<evidence type="ECO:0000256" key="4">
    <source>
        <dbReference type="ARBA" id="ARBA00022989"/>
    </source>
</evidence>
<dbReference type="AlphaFoldDB" id="X1A1K0"/>
<dbReference type="Pfam" id="PF00582">
    <property type="entry name" value="Usp"/>
    <property type="match status" value="2"/>
</dbReference>
<feature type="transmembrane region" description="Helical" evidence="6">
    <location>
        <begin position="182"/>
        <end position="201"/>
    </location>
</feature>
<dbReference type="PANTHER" id="PTHR42770:SF7">
    <property type="entry name" value="MEMBRANE PROTEIN"/>
    <property type="match status" value="1"/>
</dbReference>
<name>X1A1K0_9ZZZZ</name>
<dbReference type="SUPFAM" id="SSF52402">
    <property type="entry name" value="Adenine nucleotide alpha hydrolases-like"/>
    <property type="match status" value="2"/>
</dbReference>
<accession>X1A1K0</accession>
<organism evidence="8">
    <name type="scientific">marine sediment metagenome</name>
    <dbReference type="NCBI Taxonomy" id="412755"/>
    <lineage>
        <taxon>unclassified sequences</taxon>
        <taxon>metagenomes</taxon>
        <taxon>ecological metagenomes</taxon>
    </lineage>
</organism>
<dbReference type="PANTHER" id="PTHR42770">
    <property type="entry name" value="AMINO ACID TRANSPORTER-RELATED"/>
    <property type="match status" value="1"/>
</dbReference>
<dbReference type="InterPro" id="IPR006015">
    <property type="entry name" value="Universal_stress_UspA"/>
</dbReference>
<keyword evidence="2" id="KW-1003">Cell membrane</keyword>